<dbReference type="Gene3D" id="1.10.10.10">
    <property type="entry name" value="Winged helix-like DNA-binding domain superfamily/Winged helix DNA-binding domain"/>
    <property type="match status" value="1"/>
</dbReference>
<keyword evidence="3" id="KW-0804">Transcription</keyword>
<evidence type="ECO:0000256" key="2">
    <source>
        <dbReference type="ARBA" id="ARBA00023125"/>
    </source>
</evidence>
<dbReference type="SUPFAM" id="SSF46785">
    <property type="entry name" value="Winged helix' DNA-binding domain"/>
    <property type="match status" value="1"/>
</dbReference>
<evidence type="ECO:0000256" key="3">
    <source>
        <dbReference type="ARBA" id="ARBA00023163"/>
    </source>
</evidence>
<dbReference type="CDD" id="cd07377">
    <property type="entry name" value="WHTH_GntR"/>
    <property type="match status" value="1"/>
</dbReference>
<dbReference type="InterPro" id="IPR036390">
    <property type="entry name" value="WH_DNA-bd_sf"/>
</dbReference>
<evidence type="ECO:0000313" key="5">
    <source>
        <dbReference type="EMBL" id="MCT7376577.1"/>
    </source>
</evidence>
<reference evidence="5 6" key="1">
    <citation type="submission" date="2022-09" db="EMBL/GenBank/DDBJ databases">
        <title>Chelativorans salina sp. nov., a novel slightly halophilic bacterium isolated from a saline lake sediment enrichment.</title>
        <authorList>
            <person name="Gao L."/>
            <person name="Fang B.-Z."/>
            <person name="Li W.-J."/>
        </authorList>
    </citation>
    <scope>NUCLEOTIDE SEQUENCE [LARGE SCALE GENOMIC DNA]</scope>
    <source>
        <strain evidence="5 6">EGI FJ00035</strain>
    </source>
</reference>
<dbReference type="PRINTS" id="PR00035">
    <property type="entry name" value="HTHGNTR"/>
</dbReference>
<dbReference type="PROSITE" id="PS50949">
    <property type="entry name" value="HTH_GNTR"/>
    <property type="match status" value="1"/>
</dbReference>
<dbReference type="Gene3D" id="1.20.120.530">
    <property type="entry name" value="GntR ligand-binding domain-like"/>
    <property type="match status" value="1"/>
</dbReference>
<keyword evidence="1" id="KW-0805">Transcription regulation</keyword>
<dbReference type="SUPFAM" id="SSF48008">
    <property type="entry name" value="GntR ligand-binding domain-like"/>
    <property type="match status" value="1"/>
</dbReference>
<dbReference type="InterPro" id="IPR011711">
    <property type="entry name" value="GntR_C"/>
</dbReference>
<keyword evidence="6" id="KW-1185">Reference proteome</keyword>
<protein>
    <submittedName>
        <fullName evidence="5">FCD domain-containing protein</fullName>
    </submittedName>
</protein>
<dbReference type="InterPro" id="IPR008920">
    <property type="entry name" value="TF_FadR/GntR_C"/>
</dbReference>
<dbReference type="InterPro" id="IPR000524">
    <property type="entry name" value="Tscrpt_reg_HTH_GntR"/>
</dbReference>
<proteinExistence type="predicted"/>
<dbReference type="SMART" id="SM00345">
    <property type="entry name" value="HTH_GNTR"/>
    <property type="match status" value="1"/>
</dbReference>
<evidence type="ECO:0000313" key="6">
    <source>
        <dbReference type="Proteomes" id="UP001320831"/>
    </source>
</evidence>
<feature type="domain" description="HTH gntR-type" evidence="4">
    <location>
        <begin position="16"/>
        <end position="86"/>
    </location>
</feature>
<dbReference type="PANTHER" id="PTHR43537:SF5">
    <property type="entry name" value="UXU OPERON TRANSCRIPTIONAL REGULATOR"/>
    <property type="match status" value="1"/>
</dbReference>
<comment type="caution">
    <text evidence="5">The sequence shown here is derived from an EMBL/GenBank/DDBJ whole genome shotgun (WGS) entry which is preliminary data.</text>
</comment>
<dbReference type="RefSeq" id="WP_260904621.1">
    <property type="nucleotide sequence ID" value="NZ_JAOCZP010000004.1"/>
</dbReference>
<dbReference type="EMBL" id="JAOCZP010000004">
    <property type="protein sequence ID" value="MCT7376577.1"/>
    <property type="molecule type" value="Genomic_DNA"/>
</dbReference>
<name>A0ABT2LQ11_9HYPH</name>
<evidence type="ECO:0000256" key="1">
    <source>
        <dbReference type="ARBA" id="ARBA00023015"/>
    </source>
</evidence>
<dbReference type="PANTHER" id="PTHR43537">
    <property type="entry name" value="TRANSCRIPTIONAL REGULATOR, GNTR FAMILY"/>
    <property type="match status" value="1"/>
</dbReference>
<sequence>MTAIVEKGRARPPRGPKRPTVICDEIKDWIVTQNLKPGDRLPQEKALIERFRASKGTMREALRSLEAQGLVTTRTGPGGGIFVAALEDTRAMELLANYFFFRQPSIADIYTVRCQLEPELAASLVGHLREEDYQRLEDTMRVYDHPAETVGEEYQQRMAELDFHAVLAEISPNPVLGFMCGFLQNLLRNLTVCRRIYDRPNPALREVGLSYQTRLIAALKAEDGESVRSIMYKHMLSAWRYMEACEAEMKTDFLRLRR</sequence>
<dbReference type="Pfam" id="PF00392">
    <property type="entry name" value="GntR"/>
    <property type="match status" value="1"/>
</dbReference>
<dbReference type="Pfam" id="PF07729">
    <property type="entry name" value="FCD"/>
    <property type="match status" value="1"/>
</dbReference>
<keyword evidence="2" id="KW-0238">DNA-binding</keyword>
<dbReference type="SMART" id="SM00895">
    <property type="entry name" value="FCD"/>
    <property type="match status" value="1"/>
</dbReference>
<gene>
    <name evidence="5" type="ORF">N5A92_16200</name>
</gene>
<evidence type="ECO:0000259" key="4">
    <source>
        <dbReference type="PROSITE" id="PS50949"/>
    </source>
</evidence>
<dbReference type="InterPro" id="IPR036388">
    <property type="entry name" value="WH-like_DNA-bd_sf"/>
</dbReference>
<accession>A0ABT2LQ11</accession>
<organism evidence="5 6">
    <name type="scientific">Chelativorans salis</name>
    <dbReference type="NCBI Taxonomy" id="2978478"/>
    <lineage>
        <taxon>Bacteria</taxon>
        <taxon>Pseudomonadati</taxon>
        <taxon>Pseudomonadota</taxon>
        <taxon>Alphaproteobacteria</taxon>
        <taxon>Hyphomicrobiales</taxon>
        <taxon>Phyllobacteriaceae</taxon>
        <taxon>Chelativorans</taxon>
    </lineage>
</organism>
<dbReference type="Proteomes" id="UP001320831">
    <property type="component" value="Unassembled WGS sequence"/>
</dbReference>